<keyword evidence="1" id="KW-0378">Hydrolase</keyword>
<dbReference type="GO" id="GO:0019546">
    <property type="term" value="P:L-arginine deiminase pathway"/>
    <property type="evidence" value="ECO:0007669"/>
    <property type="project" value="TreeGrafter"/>
</dbReference>
<sequence length="494" mass="55874">MEVLLSELNEKKRMMIYQLNALVQQQQNLISSVVHYGILGPKDGDHFETEYNICNEHSLQIKCLEYDLKHLEDEINNVTNVNVEQYGVRSEVGRLEIVLMHRPGSELRRLTLENLTTLLFDALPNLNHTYISHNLFADYLRQQSIEVLYVSDILRETLRNSKLAIRELIDGIVKKSLPQVKDHLQLWLEKRDVEQLARDVIEGVQCNYNEIGQTDIGQILLKLCPIGDYLVPPLPNLMFTRDSFSIIEDKVVIHKMAYAARQNEPLIMSIIFKYYPRFVEHLEVIDWQKHVKNSEATIEGGDLAYLGNGTLLIGCSERTNDVAIDALAKTMFDLGILKRVIVVGIPKSRDYMHLDIVMSAVSSCAFTLHGRLATIMEIFEVTPDVINNSCRWTAKGKNVGDVLENLLGKSLTFYDAKTEKVSIKDQTNCRHNVLAIDEYHIATYSGGDDESSITSQMIGHPQFPCTVFSVPTAGLLEGAGGAHCLTNGIRRRSC</sequence>
<dbReference type="SUPFAM" id="SSF55909">
    <property type="entry name" value="Pentein"/>
    <property type="match status" value="1"/>
</dbReference>
<dbReference type="PRINTS" id="PR01466">
    <property type="entry name" value="ARGDEIMINASE"/>
</dbReference>
<organism evidence="3 5">
    <name type="scientific">Didymodactylos carnosus</name>
    <dbReference type="NCBI Taxonomy" id="1234261"/>
    <lineage>
        <taxon>Eukaryota</taxon>
        <taxon>Metazoa</taxon>
        <taxon>Spiralia</taxon>
        <taxon>Gnathifera</taxon>
        <taxon>Rotifera</taxon>
        <taxon>Eurotatoria</taxon>
        <taxon>Bdelloidea</taxon>
        <taxon>Philodinida</taxon>
        <taxon>Philodinidae</taxon>
        <taxon>Didymodactylos</taxon>
    </lineage>
</organism>
<name>A0A813TH31_9BILA</name>
<evidence type="ECO:0000313" key="4">
    <source>
        <dbReference type="EMBL" id="CAF3595224.1"/>
    </source>
</evidence>
<evidence type="ECO:0008006" key="6">
    <source>
        <dbReference type="Google" id="ProtNLM"/>
    </source>
</evidence>
<dbReference type="Gene3D" id="3.75.10.10">
    <property type="entry name" value="L-arginine/glycine Amidinotransferase, Chain A"/>
    <property type="match status" value="1"/>
</dbReference>
<dbReference type="PANTHER" id="PTHR47271:SF2">
    <property type="entry name" value="ARGININE DEIMINASE"/>
    <property type="match status" value="1"/>
</dbReference>
<dbReference type="GO" id="GO:0016990">
    <property type="term" value="F:arginine deiminase activity"/>
    <property type="evidence" value="ECO:0007669"/>
    <property type="project" value="InterPro"/>
</dbReference>
<dbReference type="Pfam" id="PF02274">
    <property type="entry name" value="ADI"/>
    <property type="match status" value="1"/>
</dbReference>
<dbReference type="EMBL" id="CAJNOQ010000511">
    <property type="protein sequence ID" value="CAF0809655.1"/>
    <property type="molecule type" value="Genomic_DNA"/>
</dbReference>
<protein>
    <recommendedName>
        <fullName evidence="6">Arginine deiminase</fullName>
    </recommendedName>
</protein>
<dbReference type="PANTHER" id="PTHR47271">
    <property type="entry name" value="ARGININE DEIMINASE"/>
    <property type="match status" value="1"/>
</dbReference>
<dbReference type="OrthoDB" id="5590314at2759"/>
<keyword evidence="2" id="KW-0175">Coiled coil</keyword>
<dbReference type="EMBL" id="CAJOBC010000511">
    <property type="protein sequence ID" value="CAF3595224.1"/>
    <property type="molecule type" value="Genomic_DNA"/>
</dbReference>
<reference evidence="3" key="1">
    <citation type="submission" date="2021-02" db="EMBL/GenBank/DDBJ databases">
        <authorList>
            <person name="Nowell W R."/>
        </authorList>
    </citation>
    <scope>NUCLEOTIDE SEQUENCE</scope>
</reference>
<evidence type="ECO:0000313" key="3">
    <source>
        <dbReference type="EMBL" id="CAF0809655.1"/>
    </source>
</evidence>
<dbReference type="Proteomes" id="UP000681722">
    <property type="component" value="Unassembled WGS sequence"/>
</dbReference>
<dbReference type="Proteomes" id="UP000663829">
    <property type="component" value="Unassembled WGS sequence"/>
</dbReference>
<gene>
    <name evidence="3" type="ORF">GPM918_LOCUS3960</name>
    <name evidence="4" type="ORF">SRO942_LOCUS3960</name>
</gene>
<dbReference type="AlphaFoldDB" id="A0A813TH31"/>
<accession>A0A813TH31</accession>
<proteinExistence type="predicted"/>
<comment type="caution">
    <text evidence="3">The sequence shown here is derived from an EMBL/GenBank/DDBJ whole genome shotgun (WGS) entry which is preliminary data.</text>
</comment>
<feature type="coiled-coil region" evidence="2">
    <location>
        <begin position="54"/>
        <end position="81"/>
    </location>
</feature>
<keyword evidence="5" id="KW-1185">Reference proteome</keyword>
<dbReference type="InterPro" id="IPR003876">
    <property type="entry name" value="Arg_deiminase"/>
</dbReference>
<evidence type="ECO:0000313" key="5">
    <source>
        <dbReference type="Proteomes" id="UP000663829"/>
    </source>
</evidence>
<evidence type="ECO:0000256" key="2">
    <source>
        <dbReference type="SAM" id="Coils"/>
    </source>
</evidence>
<evidence type="ECO:0000256" key="1">
    <source>
        <dbReference type="ARBA" id="ARBA00022801"/>
    </source>
</evidence>
<dbReference type="Gene3D" id="1.10.3930.10">
    <property type="entry name" value="Arginine deiminase"/>
    <property type="match status" value="1"/>
</dbReference>